<evidence type="ECO:0000256" key="2">
    <source>
        <dbReference type="SAM" id="Phobius"/>
    </source>
</evidence>
<keyword evidence="2" id="KW-0472">Membrane</keyword>
<dbReference type="OrthoDB" id="6158881at2"/>
<dbReference type="STRING" id="574349.SAMN05443545_104130"/>
<protein>
    <recommendedName>
        <fullName evidence="5">Cobyrinic acid a,c-diamide synthase</fullName>
    </recommendedName>
</protein>
<dbReference type="AlphaFoldDB" id="A0A1H2ZFM0"/>
<evidence type="ECO:0000313" key="4">
    <source>
        <dbReference type="Proteomes" id="UP000198500"/>
    </source>
</evidence>
<feature type="compositionally biased region" description="Basic and acidic residues" evidence="1">
    <location>
        <begin position="110"/>
        <end position="122"/>
    </location>
</feature>
<proteinExistence type="predicted"/>
<keyword evidence="4" id="KW-1185">Reference proteome</keyword>
<dbReference type="RefSeq" id="WP_092569151.1">
    <property type="nucleotide sequence ID" value="NZ_BMXH01000001.1"/>
</dbReference>
<feature type="transmembrane region" description="Helical" evidence="2">
    <location>
        <begin position="69"/>
        <end position="85"/>
    </location>
</feature>
<reference evidence="3 4" key="1">
    <citation type="submission" date="2016-10" db="EMBL/GenBank/DDBJ databases">
        <authorList>
            <person name="de Groot N.N."/>
        </authorList>
    </citation>
    <scope>NUCLEOTIDE SEQUENCE [LARGE SCALE GENOMIC DNA]</scope>
    <source>
        <strain evidence="3 4">DSM 19219</strain>
    </source>
</reference>
<accession>A0A1H2ZFM0</accession>
<feature type="transmembrane region" description="Helical" evidence="2">
    <location>
        <begin position="12"/>
        <end position="31"/>
    </location>
</feature>
<gene>
    <name evidence="3" type="ORF">SAMN05443545_104130</name>
</gene>
<keyword evidence="2" id="KW-0812">Transmembrane</keyword>
<organism evidence="3 4">
    <name type="scientific">Aidingimonas halophila</name>
    <dbReference type="NCBI Taxonomy" id="574349"/>
    <lineage>
        <taxon>Bacteria</taxon>
        <taxon>Pseudomonadati</taxon>
        <taxon>Pseudomonadota</taxon>
        <taxon>Gammaproteobacteria</taxon>
        <taxon>Oceanospirillales</taxon>
        <taxon>Halomonadaceae</taxon>
        <taxon>Aidingimonas</taxon>
    </lineage>
</organism>
<evidence type="ECO:0008006" key="5">
    <source>
        <dbReference type="Google" id="ProtNLM"/>
    </source>
</evidence>
<feature type="region of interest" description="Disordered" evidence="1">
    <location>
        <begin position="110"/>
        <end position="133"/>
    </location>
</feature>
<feature type="transmembrane region" description="Helical" evidence="2">
    <location>
        <begin position="43"/>
        <end position="63"/>
    </location>
</feature>
<evidence type="ECO:0000256" key="1">
    <source>
        <dbReference type="SAM" id="MobiDB-lite"/>
    </source>
</evidence>
<dbReference type="EMBL" id="FNNI01000004">
    <property type="protein sequence ID" value="SDX16181.1"/>
    <property type="molecule type" value="Genomic_DNA"/>
</dbReference>
<name>A0A1H2ZFM0_9GAMM</name>
<evidence type="ECO:0000313" key="3">
    <source>
        <dbReference type="EMBL" id="SDX16181.1"/>
    </source>
</evidence>
<dbReference type="Proteomes" id="UP000198500">
    <property type="component" value="Unassembled WGS sequence"/>
</dbReference>
<keyword evidence="2" id="KW-1133">Transmembrane helix</keyword>
<sequence length="315" mass="36096">MLEFLQGFAYGLFLTCIPWFLVGMVSPSLALPTERPNRVQVGVRYWLLLPFIAFLLWLTSLWGGFGPSLWGWLCGLIAVAVEIPLERRWRRGWKRFRHWRREIRQRDERAREQAQRDSEARETGSAVLDPDHPPTDADDVVMALCHAKQALLEAGRQDLAAQADRLFSRYRHVLTLIESRFDVSELAYERSCHLITEVCLGAVDTLHDMASQASSVSGVDSEFVQRRLDQESHRLTVAERVALKRRLQLVEETERHLRDLSARNESALTALDDTAVAMARLDTGRTKAKVGADQALAELRRFIDRAPRYGRRHRG</sequence>